<evidence type="ECO:0000256" key="8">
    <source>
        <dbReference type="SAM" id="Phobius"/>
    </source>
</evidence>
<dbReference type="EMBL" id="CP132354">
    <property type="protein sequence ID" value="WLS81082.1"/>
    <property type="molecule type" value="Genomic_DNA"/>
</dbReference>
<dbReference type="GO" id="GO:0015138">
    <property type="term" value="F:fumarate transmembrane transporter activity"/>
    <property type="evidence" value="ECO:0007669"/>
    <property type="project" value="TreeGrafter"/>
</dbReference>
<protein>
    <submittedName>
        <fullName evidence="9">Cation:dicarboxylase symporter family transporter</fullName>
    </submittedName>
</protein>
<keyword evidence="3" id="KW-1003">Cell membrane</keyword>
<feature type="transmembrane region" description="Helical" evidence="8">
    <location>
        <begin position="189"/>
        <end position="211"/>
    </location>
</feature>
<evidence type="ECO:0000256" key="5">
    <source>
        <dbReference type="ARBA" id="ARBA00022847"/>
    </source>
</evidence>
<organism evidence="9 10">
    <name type="scientific">Erwinia pyri</name>
    <dbReference type="NCBI Taxonomy" id="3062598"/>
    <lineage>
        <taxon>Bacteria</taxon>
        <taxon>Pseudomonadati</taxon>
        <taxon>Pseudomonadota</taxon>
        <taxon>Gammaproteobacteria</taxon>
        <taxon>Enterobacterales</taxon>
        <taxon>Erwiniaceae</taxon>
        <taxon>Erwinia</taxon>
    </lineage>
</organism>
<comment type="subcellular location">
    <subcellularLocation>
        <location evidence="1">Cell membrane</location>
        <topology evidence="1">Multi-pass membrane protein</topology>
    </subcellularLocation>
</comment>
<keyword evidence="10" id="KW-1185">Reference proteome</keyword>
<dbReference type="PANTHER" id="PTHR42865:SF1">
    <property type="entry name" value="AEROBIC C4-DICARBOXYLATE TRANSPORT PROTEIN"/>
    <property type="match status" value="1"/>
</dbReference>
<evidence type="ECO:0000256" key="7">
    <source>
        <dbReference type="ARBA" id="ARBA00023136"/>
    </source>
</evidence>
<dbReference type="InterPro" id="IPR001991">
    <property type="entry name" value="Na-dicarboxylate_symporter"/>
</dbReference>
<dbReference type="GO" id="GO:0015366">
    <property type="term" value="F:malate:proton symporter activity"/>
    <property type="evidence" value="ECO:0007669"/>
    <property type="project" value="TreeGrafter"/>
</dbReference>
<evidence type="ECO:0000256" key="4">
    <source>
        <dbReference type="ARBA" id="ARBA00022692"/>
    </source>
</evidence>
<evidence type="ECO:0000256" key="2">
    <source>
        <dbReference type="ARBA" id="ARBA00022448"/>
    </source>
</evidence>
<keyword evidence="9" id="KW-0614">Plasmid</keyword>
<dbReference type="Pfam" id="PF00375">
    <property type="entry name" value="SDF"/>
    <property type="match status" value="1"/>
</dbReference>
<name>A0AA50HQ71_9GAMM</name>
<proteinExistence type="predicted"/>
<feature type="transmembrane region" description="Helical" evidence="8">
    <location>
        <begin position="49"/>
        <end position="71"/>
    </location>
</feature>
<evidence type="ECO:0000256" key="3">
    <source>
        <dbReference type="ARBA" id="ARBA00022475"/>
    </source>
</evidence>
<dbReference type="PRINTS" id="PR00173">
    <property type="entry name" value="EDTRNSPORT"/>
</dbReference>
<dbReference type="PANTHER" id="PTHR42865">
    <property type="entry name" value="PROTON/GLUTAMATE-ASPARTATE SYMPORTER"/>
    <property type="match status" value="1"/>
</dbReference>
<feature type="transmembrane region" description="Helical" evidence="8">
    <location>
        <begin position="223"/>
        <end position="246"/>
    </location>
</feature>
<evidence type="ECO:0000313" key="10">
    <source>
        <dbReference type="Proteomes" id="UP001228139"/>
    </source>
</evidence>
<accession>A0AA50HQ71</accession>
<keyword evidence="4 8" id="KW-0812">Transmembrane</keyword>
<evidence type="ECO:0000313" key="9">
    <source>
        <dbReference type="EMBL" id="WLS81082.1"/>
    </source>
</evidence>
<keyword evidence="2" id="KW-0813">Transport</keyword>
<dbReference type="AlphaFoldDB" id="A0AA50HQ71"/>
<reference evidence="9 10" key="1">
    <citation type="submission" date="2023-07" db="EMBL/GenBank/DDBJ databases">
        <title>Pathogenic bacteria of pear tree diseases.</title>
        <authorList>
            <person name="Zhang Z."/>
            <person name="He L."/>
            <person name="Huang R."/>
        </authorList>
    </citation>
    <scope>NUCLEOTIDE SEQUENCE [LARGE SCALE GENOMIC DNA]</scope>
    <source>
        <strain evidence="9 10">DE2</strain>
        <plasmid evidence="9 10">unnamed1</plasmid>
    </source>
</reference>
<evidence type="ECO:0000256" key="1">
    <source>
        <dbReference type="ARBA" id="ARBA00004651"/>
    </source>
</evidence>
<dbReference type="KEGG" id="epi:Q3V30_21665"/>
<dbReference type="GO" id="GO:0015141">
    <property type="term" value="F:succinate transmembrane transporter activity"/>
    <property type="evidence" value="ECO:0007669"/>
    <property type="project" value="TreeGrafter"/>
</dbReference>
<dbReference type="PROSITE" id="PS00714">
    <property type="entry name" value="NA_DICARBOXYL_SYMP_2"/>
    <property type="match status" value="1"/>
</dbReference>
<evidence type="ECO:0000256" key="6">
    <source>
        <dbReference type="ARBA" id="ARBA00022989"/>
    </source>
</evidence>
<gene>
    <name evidence="9" type="ORF">Q3V30_21665</name>
</gene>
<dbReference type="RefSeq" id="WP_306213328.1">
    <property type="nucleotide sequence ID" value="NZ_CP132354.1"/>
</dbReference>
<dbReference type="FunFam" id="1.10.3860.10:FF:000001">
    <property type="entry name" value="C4-dicarboxylate transport protein"/>
    <property type="match status" value="1"/>
</dbReference>
<geneLocation type="plasmid" evidence="9 10">
    <name>unnamed1</name>
</geneLocation>
<dbReference type="GO" id="GO:0005886">
    <property type="term" value="C:plasma membrane"/>
    <property type="evidence" value="ECO:0007669"/>
    <property type="project" value="UniProtKB-SubCell"/>
</dbReference>
<feature type="transmembrane region" description="Helical" evidence="8">
    <location>
        <begin position="14"/>
        <end position="37"/>
    </location>
</feature>
<keyword evidence="7 8" id="KW-0472">Membrane</keyword>
<keyword evidence="6 8" id="KW-1133">Transmembrane helix</keyword>
<dbReference type="InterPro" id="IPR036458">
    <property type="entry name" value="Na:dicarbo_symporter_sf"/>
</dbReference>
<feature type="transmembrane region" description="Helical" evidence="8">
    <location>
        <begin position="309"/>
        <end position="330"/>
    </location>
</feature>
<dbReference type="Proteomes" id="UP001228139">
    <property type="component" value="Plasmid unnamed1"/>
</dbReference>
<feature type="transmembrane region" description="Helical" evidence="8">
    <location>
        <begin position="83"/>
        <end position="108"/>
    </location>
</feature>
<feature type="transmembrane region" description="Helical" evidence="8">
    <location>
        <begin position="337"/>
        <end position="365"/>
    </location>
</feature>
<feature type="transmembrane region" description="Helical" evidence="8">
    <location>
        <begin position="148"/>
        <end position="169"/>
    </location>
</feature>
<dbReference type="SUPFAM" id="SSF118215">
    <property type="entry name" value="Proton glutamate symport protein"/>
    <property type="match status" value="1"/>
</dbReference>
<dbReference type="GO" id="GO:0070778">
    <property type="term" value="P:L-aspartate transmembrane transport"/>
    <property type="evidence" value="ECO:0007669"/>
    <property type="project" value="TreeGrafter"/>
</dbReference>
<dbReference type="Gene3D" id="1.10.3860.10">
    <property type="entry name" value="Sodium:dicarboxylate symporter"/>
    <property type="match status" value="1"/>
</dbReference>
<keyword evidence="5" id="KW-0769">Symport</keyword>
<dbReference type="InterPro" id="IPR018107">
    <property type="entry name" value="Na-dicarboxylate_symporter_CS"/>
</dbReference>
<sequence>MSSSTLVNSTKKPFYYSLTFQLVVGLIMGSITGLLWPDLGAQLNPLAKSFVSLIKMVAGLIVCLTVISGFAQMKEGSGLGRTGLIAVVYFEIVSTIALLTGLVLGNIFEPGKGLHIHADAAAAVSTPHSPTGTVDFFLSIIPKTVVDALASGVMLQVLLVSLLFGYALFAMGEKAKPVVDFVNVLSDATFKVVGIILKLAPIGVFGAAAFMLGKYGPHALLPLLELVGLAYLGGLFMVLVIFTIVARLTRFNLFWFIKHIREELIIAFTTCSSEAALPGLMNKLEQAGCQRTTVGFVVPAGYSLNLDGASIYLTLAALFIAQAGGLDLSFGEQASLLFVFLLTSKGVAGITGGSFVTLSATLLMLPNIPLEGLAFILGVDRLMDTMRASVNVLGNGVATMAISWWRKERADAVATPLAQRDEP</sequence>